<dbReference type="AlphaFoldDB" id="A0A2A4B547"/>
<dbReference type="SMART" id="SM00287">
    <property type="entry name" value="SH3b"/>
    <property type="match status" value="1"/>
</dbReference>
<name>A0A2A4B547_9SPHN</name>
<keyword evidence="1" id="KW-0732">Signal</keyword>
<dbReference type="Gene3D" id="2.30.30.40">
    <property type="entry name" value="SH3 Domains"/>
    <property type="match status" value="1"/>
</dbReference>
<evidence type="ECO:0000313" key="3">
    <source>
        <dbReference type="EMBL" id="PCD03075.1"/>
    </source>
</evidence>
<reference evidence="3 4" key="1">
    <citation type="submission" date="2017-09" db="EMBL/GenBank/DDBJ databases">
        <title>Sphingomonas spermidinifaciens 9NM-10, whole genome shotgun sequence.</title>
        <authorList>
            <person name="Feng G."/>
            <person name="Zhu H."/>
        </authorList>
    </citation>
    <scope>NUCLEOTIDE SEQUENCE [LARGE SCALE GENOMIC DNA]</scope>
    <source>
        <strain evidence="3 4">9NM-10</strain>
    </source>
</reference>
<sequence length="165" mass="17908">MSMHRVPRLTAGFAAVAMAATGLSALEAQTRKPPYFASIAADKARMRTGPGRNYPASWLYVRADLPIKVVDIYRDWRKVEDPGGTQGWMQVGLLSDTRTAFVQGGVAILRDAPSASARVAWRAAPGVVGRISRCARGWCYLDVKGRGGFVETARLWGVAPDEDVD</sequence>
<protein>
    <recommendedName>
        <fullName evidence="2">SH3b domain-containing protein</fullName>
    </recommendedName>
</protein>
<feature type="chain" id="PRO_5012765594" description="SH3b domain-containing protein" evidence="1">
    <location>
        <begin position="20"/>
        <end position="165"/>
    </location>
</feature>
<comment type="caution">
    <text evidence="3">The sequence shown here is derived from an EMBL/GenBank/DDBJ whole genome shotgun (WGS) entry which is preliminary data.</text>
</comment>
<proteinExistence type="predicted"/>
<organism evidence="3 4">
    <name type="scientific">Sphingomonas spermidinifaciens</name>
    <dbReference type="NCBI Taxonomy" id="1141889"/>
    <lineage>
        <taxon>Bacteria</taxon>
        <taxon>Pseudomonadati</taxon>
        <taxon>Pseudomonadota</taxon>
        <taxon>Alphaproteobacteria</taxon>
        <taxon>Sphingomonadales</taxon>
        <taxon>Sphingomonadaceae</taxon>
        <taxon>Sphingomonas</taxon>
    </lineage>
</organism>
<keyword evidence="4" id="KW-1185">Reference proteome</keyword>
<gene>
    <name evidence="3" type="ORF">COC42_01225</name>
</gene>
<evidence type="ECO:0000313" key="4">
    <source>
        <dbReference type="Proteomes" id="UP000218366"/>
    </source>
</evidence>
<feature type="signal peptide" evidence="1">
    <location>
        <begin position="1"/>
        <end position="19"/>
    </location>
</feature>
<feature type="domain" description="SH3b" evidence="2">
    <location>
        <begin position="34"/>
        <end position="98"/>
    </location>
</feature>
<dbReference type="OrthoDB" id="9810773at2"/>
<dbReference type="Proteomes" id="UP000218366">
    <property type="component" value="Unassembled WGS sequence"/>
</dbReference>
<dbReference type="InterPro" id="IPR010466">
    <property type="entry name" value="DUF1058"/>
</dbReference>
<dbReference type="EMBL" id="NWMW01000001">
    <property type="protein sequence ID" value="PCD03075.1"/>
    <property type="molecule type" value="Genomic_DNA"/>
</dbReference>
<evidence type="ECO:0000259" key="2">
    <source>
        <dbReference type="SMART" id="SM00287"/>
    </source>
</evidence>
<dbReference type="Pfam" id="PF06347">
    <property type="entry name" value="SH3_4"/>
    <property type="match status" value="2"/>
</dbReference>
<evidence type="ECO:0000256" key="1">
    <source>
        <dbReference type="SAM" id="SignalP"/>
    </source>
</evidence>
<accession>A0A2A4B547</accession>
<dbReference type="InterPro" id="IPR003646">
    <property type="entry name" value="SH3-like_bac-type"/>
</dbReference>